<accession>A0A9N8QTU0</accession>
<dbReference type="RefSeq" id="WP_162087386.1">
    <property type="nucleotide sequence ID" value="NZ_CAJIMS010000001.1"/>
</dbReference>
<keyword evidence="1" id="KW-0812">Transmembrane</keyword>
<organism evidence="2 3">
    <name type="scientific">Chryseobacterium aquaeductus</name>
    <dbReference type="NCBI Taxonomy" id="2675056"/>
    <lineage>
        <taxon>Bacteria</taxon>
        <taxon>Pseudomonadati</taxon>
        <taxon>Bacteroidota</taxon>
        <taxon>Flavobacteriia</taxon>
        <taxon>Flavobacteriales</taxon>
        <taxon>Weeksellaceae</taxon>
        <taxon>Chryseobacterium group</taxon>
        <taxon>Chryseobacterium</taxon>
    </lineage>
</organism>
<protein>
    <submittedName>
        <fullName evidence="2">Uncharacterized protein</fullName>
    </submittedName>
</protein>
<keyword evidence="1" id="KW-0472">Membrane</keyword>
<feature type="transmembrane region" description="Helical" evidence="1">
    <location>
        <begin position="6"/>
        <end position="26"/>
    </location>
</feature>
<dbReference type="Proteomes" id="UP000662618">
    <property type="component" value="Unassembled WGS sequence"/>
</dbReference>
<reference evidence="2" key="1">
    <citation type="submission" date="2020-12" db="EMBL/GenBank/DDBJ databases">
        <authorList>
            <person name="Rodrigo-Torres L."/>
            <person name="Arahal R. D."/>
            <person name="Lucena T."/>
        </authorList>
    </citation>
    <scope>NUCLEOTIDE SEQUENCE</scope>
    <source>
        <strain evidence="2">CECT 9390</strain>
    </source>
</reference>
<sequence length="93" mass="10828">MENNIGILLIHIASISLWGALLGFCYNKTKYLPNYLKFLLYGLITYVIALFISDLQNFEFYSKSGQTWLLGNVGFPVVLWMLIRYIEELKDKL</sequence>
<evidence type="ECO:0000256" key="1">
    <source>
        <dbReference type="SAM" id="Phobius"/>
    </source>
</evidence>
<dbReference type="AlphaFoldDB" id="A0A9N8QTU0"/>
<proteinExistence type="predicted"/>
<evidence type="ECO:0000313" key="3">
    <source>
        <dbReference type="Proteomes" id="UP000662618"/>
    </source>
</evidence>
<name>A0A9N8QTU0_9FLAO</name>
<keyword evidence="3" id="KW-1185">Reference proteome</keyword>
<feature type="transmembrane region" description="Helical" evidence="1">
    <location>
        <begin position="68"/>
        <end position="86"/>
    </location>
</feature>
<gene>
    <name evidence="2" type="ORF">CHRY9390_00914</name>
</gene>
<evidence type="ECO:0000313" key="2">
    <source>
        <dbReference type="EMBL" id="CAD7802341.1"/>
    </source>
</evidence>
<dbReference type="EMBL" id="CAJIMS010000001">
    <property type="protein sequence ID" value="CAD7802341.1"/>
    <property type="molecule type" value="Genomic_DNA"/>
</dbReference>
<feature type="transmembrane region" description="Helical" evidence="1">
    <location>
        <begin position="38"/>
        <end position="56"/>
    </location>
</feature>
<keyword evidence="1" id="KW-1133">Transmembrane helix</keyword>
<comment type="caution">
    <text evidence="2">The sequence shown here is derived from an EMBL/GenBank/DDBJ whole genome shotgun (WGS) entry which is preliminary data.</text>
</comment>